<keyword evidence="3" id="KW-1185">Reference proteome</keyword>
<reference evidence="2 3" key="1">
    <citation type="submission" date="2015-04" db="EMBL/GenBank/DDBJ databases">
        <title>Complete Genome Sequence of Kosmotoga pacifica SLHLJ1.</title>
        <authorList>
            <person name="Jiang L.J."/>
            <person name="Shao Z.Z."/>
            <person name="Jebbar M."/>
        </authorList>
    </citation>
    <scope>NUCLEOTIDE SEQUENCE [LARGE SCALE GENOMIC DNA]</scope>
    <source>
        <strain evidence="2 3">SLHLJ1</strain>
    </source>
</reference>
<feature type="transmembrane region" description="Helical" evidence="1">
    <location>
        <begin position="44"/>
        <end position="66"/>
    </location>
</feature>
<name>A0A0G2ZAL3_9BACT</name>
<dbReference type="KEGG" id="kpf:IX53_00920"/>
<keyword evidence="1" id="KW-0812">Transmembrane</keyword>
<evidence type="ECO:0000256" key="1">
    <source>
        <dbReference type="SAM" id="Phobius"/>
    </source>
</evidence>
<dbReference type="EMBL" id="CP011232">
    <property type="protein sequence ID" value="AKI96619.1"/>
    <property type="molecule type" value="Genomic_DNA"/>
</dbReference>
<protein>
    <submittedName>
        <fullName evidence="2">Uncharacterized protein</fullName>
    </submittedName>
</protein>
<dbReference type="PATRIC" id="fig|1330330.3.peg.179"/>
<dbReference type="Proteomes" id="UP000035159">
    <property type="component" value="Chromosome"/>
</dbReference>
<evidence type="ECO:0000313" key="3">
    <source>
        <dbReference type="Proteomes" id="UP000035159"/>
    </source>
</evidence>
<gene>
    <name evidence="2" type="ORF">IX53_00920</name>
</gene>
<feature type="transmembrane region" description="Helical" evidence="1">
    <location>
        <begin position="12"/>
        <end position="32"/>
    </location>
</feature>
<sequence>MPSFDYYNARKRVVTFGILSGAMVINSLYSIYCSITDFEKLKSSPFLWIFTGVIYALTALCIHLLLRSLRKYRKNRVKMHSFSGWNFFNKSE</sequence>
<proteinExistence type="predicted"/>
<keyword evidence="1" id="KW-0472">Membrane</keyword>
<dbReference type="RefSeq" id="WP_047753754.1">
    <property type="nucleotide sequence ID" value="NZ_CP011232.1"/>
</dbReference>
<accession>A0A0G2ZAL3</accession>
<keyword evidence="1" id="KW-1133">Transmembrane helix</keyword>
<evidence type="ECO:0000313" key="2">
    <source>
        <dbReference type="EMBL" id="AKI96619.1"/>
    </source>
</evidence>
<dbReference type="AlphaFoldDB" id="A0A0G2ZAL3"/>
<organism evidence="2 3">
    <name type="scientific">Kosmotoga pacifica</name>
    <dbReference type="NCBI Taxonomy" id="1330330"/>
    <lineage>
        <taxon>Bacteria</taxon>
        <taxon>Thermotogati</taxon>
        <taxon>Thermotogota</taxon>
        <taxon>Thermotogae</taxon>
        <taxon>Kosmotogales</taxon>
        <taxon>Kosmotogaceae</taxon>
        <taxon>Kosmotoga</taxon>
    </lineage>
</organism>